<comment type="caution">
    <text evidence="3">The sequence shown here is derived from an EMBL/GenBank/DDBJ whole genome shotgun (WGS) entry which is preliminary data.</text>
</comment>
<reference evidence="4" key="1">
    <citation type="journal article" date="2019" name="Int. J. Syst. Evol. Microbiol.">
        <title>The Global Catalogue of Microorganisms (GCM) 10K type strain sequencing project: providing services to taxonomists for standard genome sequencing and annotation.</title>
        <authorList>
            <consortium name="The Broad Institute Genomics Platform"/>
            <consortium name="The Broad Institute Genome Sequencing Center for Infectious Disease"/>
            <person name="Wu L."/>
            <person name="Ma J."/>
        </authorList>
    </citation>
    <scope>NUCLEOTIDE SEQUENCE [LARGE SCALE GENOMIC DNA]</scope>
    <source>
        <strain evidence="4">JCM 16545</strain>
    </source>
</reference>
<feature type="compositionally biased region" description="Basic and acidic residues" evidence="1">
    <location>
        <begin position="40"/>
        <end position="49"/>
    </location>
</feature>
<name>A0ABW5DZH1_9BACT</name>
<dbReference type="InterPro" id="IPR046847">
    <property type="entry name" value="Xre-like_HTH"/>
</dbReference>
<evidence type="ECO:0000313" key="4">
    <source>
        <dbReference type="Proteomes" id="UP001597297"/>
    </source>
</evidence>
<gene>
    <name evidence="3" type="ORF">ACFSQZ_04550</name>
</gene>
<sequence>MGFPTAEFYALQELLQLPEEELGRDLGISPATLHHRKKTDRLETPESERITQPQYSQIVGGISHLRALAKNLVTTGSLPTPSSRMMRPML</sequence>
<dbReference type="RefSeq" id="WP_377096582.1">
    <property type="nucleotide sequence ID" value="NZ_JBHSJM010000001.1"/>
</dbReference>
<organism evidence="3 4">
    <name type="scientific">Rubritalea spongiae</name>
    <dbReference type="NCBI Taxonomy" id="430797"/>
    <lineage>
        <taxon>Bacteria</taxon>
        <taxon>Pseudomonadati</taxon>
        <taxon>Verrucomicrobiota</taxon>
        <taxon>Verrucomicrobiia</taxon>
        <taxon>Verrucomicrobiales</taxon>
        <taxon>Rubritaleaceae</taxon>
        <taxon>Rubritalea</taxon>
    </lineage>
</organism>
<evidence type="ECO:0000256" key="1">
    <source>
        <dbReference type="SAM" id="MobiDB-lite"/>
    </source>
</evidence>
<feature type="domain" description="Antitoxin Xre-like helix-turn-helix" evidence="2">
    <location>
        <begin position="8"/>
        <end position="50"/>
    </location>
</feature>
<dbReference type="Pfam" id="PF20432">
    <property type="entry name" value="Xre-like-HTH"/>
    <property type="match status" value="1"/>
</dbReference>
<accession>A0ABW5DZH1</accession>
<dbReference type="EMBL" id="JBHUJC010000012">
    <property type="protein sequence ID" value="MFD2275732.1"/>
    <property type="molecule type" value="Genomic_DNA"/>
</dbReference>
<evidence type="ECO:0000259" key="2">
    <source>
        <dbReference type="Pfam" id="PF20432"/>
    </source>
</evidence>
<dbReference type="Proteomes" id="UP001597297">
    <property type="component" value="Unassembled WGS sequence"/>
</dbReference>
<protein>
    <submittedName>
        <fullName evidence="3">Antitoxin Xre-like helix-turn-helix domain-containing protein</fullName>
    </submittedName>
</protein>
<feature type="region of interest" description="Disordered" evidence="1">
    <location>
        <begin position="28"/>
        <end position="51"/>
    </location>
</feature>
<keyword evidence="4" id="KW-1185">Reference proteome</keyword>
<proteinExistence type="predicted"/>
<evidence type="ECO:0000313" key="3">
    <source>
        <dbReference type="EMBL" id="MFD2275732.1"/>
    </source>
</evidence>